<evidence type="ECO:0000313" key="4">
    <source>
        <dbReference type="EMBL" id="MDU0341754.1"/>
    </source>
</evidence>
<dbReference type="Pfam" id="PF01928">
    <property type="entry name" value="CYTH"/>
    <property type="match status" value="1"/>
</dbReference>
<dbReference type="PROSITE" id="PS51708">
    <property type="entry name" value="CHAD"/>
    <property type="match status" value="1"/>
</dbReference>
<dbReference type="CDD" id="cd07756">
    <property type="entry name" value="CYTH-like_Pase_CHAD"/>
    <property type="match status" value="1"/>
</dbReference>
<dbReference type="InterPro" id="IPR033469">
    <property type="entry name" value="CYTH-like_dom_sf"/>
</dbReference>
<name>A0ABU3SAC8_9HYPH</name>
<dbReference type="PROSITE" id="PS51707">
    <property type="entry name" value="CYTH"/>
    <property type="match status" value="1"/>
</dbReference>
<feature type="region of interest" description="Disordered" evidence="1">
    <location>
        <begin position="1"/>
        <end position="26"/>
    </location>
</feature>
<dbReference type="EMBL" id="JAWDID010000028">
    <property type="protein sequence ID" value="MDU0341754.1"/>
    <property type="molecule type" value="Genomic_DNA"/>
</dbReference>
<evidence type="ECO:0000259" key="3">
    <source>
        <dbReference type="PROSITE" id="PS51708"/>
    </source>
</evidence>
<feature type="domain" description="CYTH" evidence="2">
    <location>
        <begin position="25"/>
        <end position="225"/>
    </location>
</feature>
<comment type="caution">
    <text evidence="4">The sequence shown here is derived from an EMBL/GenBank/DDBJ whole genome shotgun (WGS) entry which is preliminary data.</text>
</comment>
<protein>
    <submittedName>
        <fullName evidence="4">CHAD domain-containing protein</fullName>
    </submittedName>
</protein>
<sequence>MEANPNPDAKEPQSDDVSSPAKAAPREVELKLAGSAEALATLRDAELIARHARNRGVVRRLEAVYYDTPDRLLDRNGFSLRVRRSGRRHVQTVKRANKSGDPLARDEWEVNLPDEKLDLGLLPLAEIGEPLVSLPATSLAPAFATKVRRRVQKLDFGGAEIELALDDGAIEIADSRLPLCEVELELKSGEAAALYEFGHALLDIAPLRVETASKAARGCRLAFDLPLQAQKAKPVALAAGDNVDAAIATILGNGYRHLIANLGPAAAGGLPEAVHQMRVSLRRLRTAFSLFGRELAPPALEPIAAEAKRLAHVLGPARNWDVFITQTLPDITAEGLTDIDLSSLQEAALPMQAESYAAVHAALASRRVNRFLLAFGVLIERRGWRNGIASEALTVLAEPVGAFAGRVLARSHRKALRRGRHFAKLVPEARHELRLSLKKLRYTIEFFLPLYAEQPAARKYLARLEKLQEVLGAANDVATTQPLLAELRRGEPRPELDFAAGAVLGWQRRHELDASRKLLKRWREFAAAKPFWN</sequence>
<dbReference type="InterPro" id="IPR007899">
    <property type="entry name" value="CHAD_dom"/>
</dbReference>
<evidence type="ECO:0000259" key="2">
    <source>
        <dbReference type="PROSITE" id="PS51707"/>
    </source>
</evidence>
<dbReference type="Proteomes" id="UP001254257">
    <property type="component" value="Unassembled WGS sequence"/>
</dbReference>
<dbReference type="Pfam" id="PF05235">
    <property type="entry name" value="CHAD"/>
    <property type="match status" value="1"/>
</dbReference>
<dbReference type="PANTHER" id="PTHR39569:SF1">
    <property type="entry name" value="INORGANIC TRIPHOSPHATASE"/>
    <property type="match status" value="1"/>
</dbReference>
<feature type="domain" description="CHAD" evidence="3">
    <location>
        <begin position="240"/>
        <end position="531"/>
    </location>
</feature>
<accession>A0ABU3SAC8</accession>
<reference evidence="4 5" key="1">
    <citation type="submission" date="2023-09" db="EMBL/GenBank/DDBJ databases">
        <title>Whole genome shotgun sequencing (WGS) of Bosea sp. ZW T0_25, isolated from stored onions (Allium cepa).</title>
        <authorList>
            <person name="Stoll D.A."/>
            <person name="Huch M."/>
        </authorList>
    </citation>
    <scope>NUCLEOTIDE SEQUENCE [LARGE SCALE GENOMIC DNA]</scope>
    <source>
        <strain evidence="4 5">ZW T0_25</strain>
    </source>
</reference>
<gene>
    <name evidence="4" type="ORF">RKE40_17775</name>
</gene>
<dbReference type="PANTHER" id="PTHR39569">
    <property type="entry name" value="INORGANIC TRIPHOSPHATASE"/>
    <property type="match status" value="1"/>
</dbReference>
<evidence type="ECO:0000256" key="1">
    <source>
        <dbReference type="SAM" id="MobiDB-lite"/>
    </source>
</evidence>
<evidence type="ECO:0000313" key="5">
    <source>
        <dbReference type="Proteomes" id="UP001254257"/>
    </source>
</evidence>
<dbReference type="SMART" id="SM01118">
    <property type="entry name" value="CYTH"/>
    <property type="match status" value="1"/>
</dbReference>
<dbReference type="InterPro" id="IPR023577">
    <property type="entry name" value="CYTH_domain"/>
</dbReference>
<dbReference type="Gene3D" id="2.40.320.10">
    <property type="entry name" value="Hypothetical Protein Pfu-838710-001"/>
    <property type="match status" value="1"/>
</dbReference>
<keyword evidence="5" id="KW-1185">Reference proteome</keyword>
<dbReference type="Gene3D" id="1.40.20.10">
    <property type="entry name" value="CHAD domain"/>
    <property type="match status" value="1"/>
</dbReference>
<organism evidence="4 5">
    <name type="scientific">Bosea rubneri</name>
    <dbReference type="NCBI Taxonomy" id="3075434"/>
    <lineage>
        <taxon>Bacteria</taxon>
        <taxon>Pseudomonadati</taxon>
        <taxon>Pseudomonadota</taxon>
        <taxon>Alphaproteobacteria</taxon>
        <taxon>Hyphomicrobiales</taxon>
        <taxon>Boseaceae</taxon>
        <taxon>Bosea</taxon>
    </lineage>
</organism>
<dbReference type="RefSeq" id="WP_316019567.1">
    <property type="nucleotide sequence ID" value="NZ_JAWDID010000028.1"/>
</dbReference>
<proteinExistence type="predicted"/>
<dbReference type="SUPFAM" id="SSF55154">
    <property type="entry name" value="CYTH-like phosphatases"/>
    <property type="match status" value="1"/>
</dbReference>
<dbReference type="InterPro" id="IPR038186">
    <property type="entry name" value="CHAD_dom_sf"/>
</dbReference>
<dbReference type="InterPro" id="IPR039013">
    <property type="entry name" value="YgiF"/>
</dbReference>
<dbReference type="SMART" id="SM00880">
    <property type="entry name" value="CHAD"/>
    <property type="match status" value="1"/>
</dbReference>